<evidence type="ECO:0000259" key="6">
    <source>
        <dbReference type="PROSITE" id="PS50106"/>
    </source>
</evidence>
<name>A0A1F8GDI4_9BACT</name>
<organism evidence="7 8">
    <name type="scientific">Candidatus Yanofskybacteria bacterium RIFCSPLOWO2_01_FULL_42_49</name>
    <dbReference type="NCBI Taxonomy" id="1802694"/>
    <lineage>
        <taxon>Bacteria</taxon>
        <taxon>Candidatus Yanofskyibacteriota</taxon>
    </lineage>
</organism>
<dbReference type="GO" id="GO:0030288">
    <property type="term" value="C:outer membrane-bounded periplasmic space"/>
    <property type="evidence" value="ECO:0007669"/>
    <property type="project" value="TreeGrafter"/>
</dbReference>
<dbReference type="InterPro" id="IPR029045">
    <property type="entry name" value="ClpP/crotonase-like_dom_sf"/>
</dbReference>
<dbReference type="InterPro" id="IPR004447">
    <property type="entry name" value="Peptidase_S41A"/>
</dbReference>
<dbReference type="GO" id="GO:0008236">
    <property type="term" value="F:serine-type peptidase activity"/>
    <property type="evidence" value="ECO:0007669"/>
    <property type="project" value="UniProtKB-KW"/>
</dbReference>
<evidence type="ECO:0000256" key="2">
    <source>
        <dbReference type="ARBA" id="ARBA00022670"/>
    </source>
</evidence>
<evidence type="ECO:0000256" key="5">
    <source>
        <dbReference type="RuleBase" id="RU004404"/>
    </source>
</evidence>
<dbReference type="Gene3D" id="3.90.226.10">
    <property type="entry name" value="2-enoyl-CoA Hydratase, Chain A, domain 1"/>
    <property type="match status" value="1"/>
</dbReference>
<dbReference type="CDD" id="cd06782">
    <property type="entry name" value="cpPDZ_CPP-like"/>
    <property type="match status" value="1"/>
</dbReference>
<evidence type="ECO:0000313" key="7">
    <source>
        <dbReference type="EMBL" id="OGN22796.1"/>
    </source>
</evidence>
<dbReference type="GO" id="GO:0007165">
    <property type="term" value="P:signal transduction"/>
    <property type="evidence" value="ECO:0007669"/>
    <property type="project" value="TreeGrafter"/>
</dbReference>
<dbReference type="NCBIfam" id="TIGR00225">
    <property type="entry name" value="prc"/>
    <property type="match status" value="1"/>
</dbReference>
<dbReference type="GO" id="GO:0006508">
    <property type="term" value="P:proteolysis"/>
    <property type="evidence" value="ECO:0007669"/>
    <property type="project" value="UniProtKB-KW"/>
</dbReference>
<sequence length="412" mass="45408">MLTISKKLFIPLLLVVLIVGFAGGLFFERFNGVESNPVKILLNKDLGQPDYVDFSLFWDNWNSLHNKYVDQEKLDTKKLLYGAIQGMVNSVGDPYTVFFEPPESKKFQEEISGSFGGIGIEIGKRNGALTVIAPIKDTPAFKAGLQAGDKILRIDSKSTTDLSIEEAVNLIRGKKGTPVVLTISSNGSDTRDVEIVRDTIKIPTVEWRIIESGQNKIAYLQIFTFNQNVDSEVQKAAQEILKSEANKLIVDLRNNPGGLLDSAINIAGWFLDKDQIVTVEAFRDGSRNEFKSSGNGSLKVYPTIILINNGSASASEILAGALHDNRKIRLVGEKTFGKGSVQELEKFKDGSSLKVTVAKWLTPNGISISDTGIEPDTKVELPKEKIDKEEFEFELGKEGKDPQLDKALELLE</sequence>
<dbReference type="Gene3D" id="3.30.750.44">
    <property type="match status" value="1"/>
</dbReference>
<gene>
    <name evidence="7" type="ORF">A2918_01510</name>
</gene>
<dbReference type="SMART" id="SM00228">
    <property type="entry name" value="PDZ"/>
    <property type="match status" value="1"/>
</dbReference>
<reference evidence="7 8" key="1">
    <citation type="journal article" date="2016" name="Nat. Commun.">
        <title>Thousands of microbial genomes shed light on interconnected biogeochemical processes in an aquifer system.</title>
        <authorList>
            <person name="Anantharaman K."/>
            <person name="Brown C.T."/>
            <person name="Hug L.A."/>
            <person name="Sharon I."/>
            <person name="Castelle C.J."/>
            <person name="Probst A.J."/>
            <person name="Thomas B.C."/>
            <person name="Singh A."/>
            <person name="Wilkins M.J."/>
            <person name="Karaoz U."/>
            <person name="Brodie E.L."/>
            <person name="Williams K.H."/>
            <person name="Hubbard S.S."/>
            <person name="Banfield J.F."/>
        </authorList>
    </citation>
    <scope>NUCLEOTIDE SEQUENCE [LARGE SCALE GENOMIC DNA]</scope>
</reference>
<dbReference type="InterPro" id="IPR001478">
    <property type="entry name" value="PDZ"/>
</dbReference>
<evidence type="ECO:0000313" key="8">
    <source>
        <dbReference type="Proteomes" id="UP000178227"/>
    </source>
</evidence>
<feature type="domain" description="PDZ" evidence="6">
    <location>
        <begin position="104"/>
        <end position="172"/>
    </location>
</feature>
<evidence type="ECO:0000256" key="4">
    <source>
        <dbReference type="ARBA" id="ARBA00022825"/>
    </source>
</evidence>
<dbReference type="InterPro" id="IPR055210">
    <property type="entry name" value="CtpA/B_N"/>
</dbReference>
<dbReference type="SMART" id="SM00245">
    <property type="entry name" value="TSPc"/>
    <property type="match status" value="1"/>
</dbReference>
<dbReference type="AlphaFoldDB" id="A0A1F8GDI4"/>
<keyword evidence="4 5" id="KW-0720">Serine protease</keyword>
<proteinExistence type="inferred from homology"/>
<dbReference type="CDD" id="cd07560">
    <property type="entry name" value="Peptidase_S41_CPP"/>
    <property type="match status" value="1"/>
</dbReference>
<dbReference type="Pfam" id="PF22694">
    <property type="entry name" value="CtpB_N-like"/>
    <property type="match status" value="1"/>
</dbReference>
<protein>
    <recommendedName>
        <fullName evidence="6">PDZ domain-containing protein</fullName>
    </recommendedName>
</protein>
<comment type="similarity">
    <text evidence="1 5">Belongs to the peptidase S41A family.</text>
</comment>
<dbReference type="STRING" id="1802694.A2918_01510"/>
<keyword evidence="2 5" id="KW-0645">Protease</keyword>
<dbReference type="SUPFAM" id="SSF52096">
    <property type="entry name" value="ClpP/crotonase"/>
    <property type="match status" value="1"/>
</dbReference>
<dbReference type="SUPFAM" id="SSF50156">
    <property type="entry name" value="PDZ domain-like"/>
    <property type="match status" value="1"/>
</dbReference>
<dbReference type="PROSITE" id="PS50106">
    <property type="entry name" value="PDZ"/>
    <property type="match status" value="1"/>
</dbReference>
<dbReference type="Gene3D" id="2.30.42.10">
    <property type="match status" value="1"/>
</dbReference>
<dbReference type="InterPro" id="IPR005151">
    <property type="entry name" value="Tail-specific_protease"/>
</dbReference>
<dbReference type="PANTHER" id="PTHR32060">
    <property type="entry name" value="TAIL-SPECIFIC PROTEASE"/>
    <property type="match status" value="1"/>
</dbReference>
<dbReference type="InterPro" id="IPR041489">
    <property type="entry name" value="PDZ_6"/>
</dbReference>
<dbReference type="Pfam" id="PF03572">
    <property type="entry name" value="Peptidase_S41"/>
    <property type="match status" value="1"/>
</dbReference>
<dbReference type="Pfam" id="PF17820">
    <property type="entry name" value="PDZ_6"/>
    <property type="match status" value="1"/>
</dbReference>
<dbReference type="GO" id="GO:0004175">
    <property type="term" value="F:endopeptidase activity"/>
    <property type="evidence" value="ECO:0007669"/>
    <property type="project" value="TreeGrafter"/>
</dbReference>
<dbReference type="Proteomes" id="UP000178227">
    <property type="component" value="Unassembled WGS sequence"/>
</dbReference>
<dbReference type="PANTHER" id="PTHR32060:SF30">
    <property type="entry name" value="CARBOXY-TERMINAL PROCESSING PROTEASE CTPA"/>
    <property type="match status" value="1"/>
</dbReference>
<dbReference type="InterPro" id="IPR036034">
    <property type="entry name" value="PDZ_sf"/>
</dbReference>
<keyword evidence="3 5" id="KW-0378">Hydrolase</keyword>
<dbReference type="FunFam" id="2.30.42.10:FF:000063">
    <property type="entry name" value="Peptidase, S41 family"/>
    <property type="match status" value="1"/>
</dbReference>
<dbReference type="EMBL" id="MGKI01000008">
    <property type="protein sequence ID" value="OGN22796.1"/>
    <property type="molecule type" value="Genomic_DNA"/>
</dbReference>
<accession>A0A1F8GDI4</accession>
<evidence type="ECO:0000256" key="3">
    <source>
        <dbReference type="ARBA" id="ARBA00022801"/>
    </source>
</evidence>
<evidence type="ECO:0000256" key="1">
    <source>
        <dbReference type="ARBA" id="ARBA00009179"/>
    </source>
</evidence>
<comment type="caution">
    <text evidence="7">The sequence shown here is derived from an EMBL/GenBank/DDBJ whole genome shotgun (WGS) entry which is preliminary data.</text>
</comment>